<reference evidence="2 3" key="1">
    <citation type="journal article" date="2016" name="Nat. Commun.">
        <title>Ectomycorrhizal ecology is imprinted in the genome of the dominant symbiotic fungus Cenococcum geophilum.</title>
        <authorList>
            <consortium name="DOE Joint Genome Institute"/>
            <person name="Peter M."/>
            <person name="Kohler A."/>
            <person name="Ohm R.A."/>
            <person name="Kuo A."/>
            <person name="Krutzmann J."/>
            <person name="Morin E."/>
            <person name="Arend M."/>
            <person name="Barry K.W."/>
            <person name="Binder M."/>
            <person name="Choi C."/>
            <person name="Clum A."/>
            <person name="Copeland A."/>
            <person name="Grisel N."/>
            <person name="Haridas S."/>
            <person name="Kipfer T."/>
            <person name="LaButti K."/>
            <person name="Lindquist E."/>
            <person name="Lipzen A."/>
            <person name="Maire R."/>
            <person name="Meier B."/>
            <person name="Mihaltcheva S."/>
            <person name="Molinier V."/>
            <person name="Murat C."/>
            <person name="Poggeler S."/>
            <person name="Quandt C.A."/>
            <person name="Sperisen C."/>
            <person name="Tritt A."/>
            <person name="Tisserant E."/>
            <person name="Crous P.W."/>
            <person name="Henrissat B."/>
            <person name="Nehls U."/>
            <person name="Egli S."/>
            <person name="Spatafora J.W."/>
            <person name="Grigoriev I.V."/>
            <person name="Martin F.M."/>
        </authorList>
    </citation>
    <scope>NUCLEOTIDE SEQUENCE [LARGE SCALE GENOMIC DNA]</scope>
    <source>
        <strain evidence="2 3">CBS 207.34</strain>
    </source>
</reference>
<evidence type="ECO:0000256" key="1">
    <source>
        <dbReference type="SAM" id="MobiDB-lite"/>
    </source>
</evidence>
<dbReference type="PANTHER" id="PTHR12977:SF4">
    <property type="entry name" value="HISTONE-LYSINE N-METHYLTRANSFERASE KMT5B"/>
    <property type="match status" value="1"/>
</dbReference>
<accession>A0A8E2F760</accession>
<dbReference type="Gene3D" id="2.170.270.10">
    <property type="entry name" value="SET domain"/>
    <property type="match status" value="1"/>
</dbReference>
<dbReference type="GO" id="GO:0042799">
    <property type="term" value="F:histone H4K20 methyltransferase activity"/>
    <property type="evidence" value="ECO:0007669"/>
    <property type="project" value="TreeGrafter"/>
</dbReference>
<evidence type="ECO:0000313" key="2">
    <source>
        <dbReference type="EMBL" id="OCL11679.1"/>
    </source>
</evidence>
<keyword evidence="3" id="KW-1185">Reference proteome</keyword>
<dbReference type="EMBL" id="KV749010">
    <property type="protein sequence ID" value="OCL11679.1"/>
    <property type="molecule type" value="Genomic_DNA"/>
</dbReference>
<dbReference type="OrthoDB" id="6627536at2759"/>
<dbReference type="GO" id="GO:0005634">
    <property type="term" value="C:nucleus"/>
    <property type="evidence" value="ECO:0007669"/>
    <property type="project" value="TreeGrafter"/>
</dbReference>
<dbReference type="InterPro" id="IPR039977">
    <property type="entry name" value="Suv4-20/Set9"/>
</dbReference>
<feature type="compositionally biased region" description="Acidic residues" evidence="1">
    <location>
        <begin position="621"/>
        <end position="640"/>
    </location>
</feature>
<dbReference type="Proteomes" id="UP000250140">
    <property type="component" value="Unassembled WGS sequence"/>
</dbReference>
<organism evidence="2 3">
    <name type="scientific">Glonium stellatum</name>
    <dbReference type="NCBI Taxonomy" id="574774"/>
    <lineage>
        <taxon>Eukaryota</taxon>
        <taxon>Fungi</taxon>
        <taxon>Dikarya</taxon>
        <taxon>Ascomycota</taxon>
        <taxon>Pezizomycotina</taxon>
        <taxon>Dothideomycetes</taxon>
        <taxon>Pleosporomycetidae</taxon>
        <taxon>Gloniales</taxon>
        <taxon>Gloniaceae</taxon>
        <taxon>Glonium</taxon>
    </lineage>
</organism>
<dbReference type="AlphaFoldDB" id="A0A8E2F760"/>
<name>A0A8E2F760_9PEZI</name>
<dbReference type="InterPro" id="IPR046341">
    <property type="entry name" value="SET_dom_sf"/>
</dbReference>
<sequence>MENDHERQIINADALAILDEIFIEPILQFTQKHISGDLRRRILKELPAVAEDELEANTNVHRAARLLLREGPPIFQQATYSLLVMAIYYYQNLYLRQCLVAIMPTCRYSLRAEGSAVALADMYYVHSPNDPFVNEIVGLSGLKVPVPDEHARKMFNEETSSFKKSSVWEDPDDTTAKYLVTGAAAYVNGDCTNPAITFAEVMTTEGAYRMIAVLLRDVYRGEELTISYGSKFFGNNTKCMCISCEKKAENGWTIVTNSEISDEEGSLQRERLHDLRLTNAKEIALQTHVFPYSAEEWRVRDVPRRRLDYIDLIPLRLISTCPECGLRITGLKKKKQLLCCSCLQKAAVTTPHGSVPYRYLSTLLEISKDDSSSPLSREGQTICSATNFLESFEAPEGWEIFTHPIVFYSEVEKAKIYQSILSCEKNYKGYSVMTRYCKDLKRQIGFASTCDDVTPSGDGKGTIFWITYAPGVDDGSAGSDEAYILDSAWATPEKRRLSTAHARAYDYKDTFVYRLSTRLDFTGGVWIGYDQRLDVGGCFRLEWTPMICAEFLVRMKFNEELRQHPVEWAIEDASELVQLGREKFKEAEAARSAARPGTFGRAASGYRSSTSSLNPALPSEELGEQSEEGVETEEAGEEVENQGYESSSSGSSMSSIATVFLNLWEK</sequence>
<evidence type="ECO:0000313" key="3">
    <source>
        <dbReference type="Proteomes" id="UP000250140"/>
    </source>
</evidence>
<dbReference type="SUPFAM" id="SSF82199">
    <property type="entry name" value="SET domain"/>
    <property type="match status" value="1"/>
</dbReference>
<feature type="region of interest" description="Disordered" evidence="1">
    <location>
        <begin position="595"/>
        <end position="653"/>
    </location>
</feature>
<proteinExistence type="predicted"/>
<protein>
    <recommendedName>
        <fullName evidence="4">SET domain-containing protein</fullName>
    </recommendedName>
</protein>
<gene>
    <name evidence="2" type="ORF">AOQ84DRAFT_386667</name>
</gene>
<evidence type="ECO:0008006" key="4">
    <source>
        <dbReference type="Google" id="ProtNLM"/>
    </source>
</evidence>
<dbReference type="PANTHER" id="PTHR12977">
    <property type="entry name" value="SUPPRESSOR OF VARIEGATION 4-20-RELATED"/>
    <property type="match status" value="1"/>
</dbReference>
<feature type="compositionally biased region" description="Low complexity" evidence="1">
    <location>
        <begin position="641"/>
        <end position="653"/>
    </location>
</feature>